<name>A0A832A7U7_9BACT</name>
<accession>A0A832A7U7</accession>
<keyword evidence="2 5" id="KW-0678">Repressor</keyword>
<dbReference type="AlphaFoldDB" id="A0A832A7U7"/>
<dbReference type="GO" id="GO:0005829">
    <property type="term" value="C:cytosol"/>
    <property type="evidence" value="ECO:0007669"/>
    <property type="project" value="TreeGrafter"/>
</dbReference>
<comment type="caution">
    <text evidence="6">The sequence shown here is derived from an EMBL/GenBank/DDBJ whole genome shotgun (WGS) entry which is preliminary data.</text>
</comment>
<dbReference type="GO" id="GO:0045947">
    <property type="term" value="P:negative regulation of translational initiation"/>
    <property type="evidence" value="ECO:0007669"/>
    <property type="project" value="UniProtKB-UniRule"/>
</dbReference>
<comment type="subcellular location">
    <subcellularLocation>
        <location evidence="5">Cytoplasm</location>
    </subcellularLocation>
</comment>
<evidence type="ECO:0000256" key="1">
    <source>
        <dbReference type="ARBA" id="ARBA00022490"/>
    </source>
</evidence>
<dbReference type="PANTHER" id="PTHR34984:SF1">
    <property type="entry name" value="CARBON STORAGE REGULATOR"/>
    <property type="match status" value="1"/>
</dbReference>
<dbReference type="GO" id="GO:0006109">
    <property type="term" value="P:regulation of carbohydrate metabolic process"/>
    <property type="evidence" value="ECO:0007669"/>
    <property type="project" value="InterPro"/>
</dbReference>
<dbReference type="Pfam" id="PF02599">
    <property type="entry name" value="CsrA"/>
    <property type="match status" value="1"/>
</dbReference>
<dbReference type="Gene3D" id="2.60.40.4380">
    <property type="entry name" value="Translational regulator CsrA"/>
    <property type="match status" value="1"/>
</dbReference>
<dbReference type="GO" id="GO:1902208">
    <property type="term" value="P:regulation of bacterial-type flagellum assembly"/>
    <property type="evidence" value="ECO:0007669"/>
    <property type="project" value="UniProtKB-UniRule"/>
</dbReference>
<dbReference type="EMBL" id="DSTK01000036">
    <property type="protein sequence ID" value="HFK97985.1"/>
    <property type="molecule type" value="Genomic_DNA"/>
</dbReference>
<evidence type="ECO:0000256" key="2">
    <source>
        <dbReference type="ARBA" id="ARBA00022491"/>
    </source>
</evidence>
<proteinExistence type="inferred from homology"/>
<dbReference type="NCBIfam" id="NF002469">
    <property type="entry name" value="PRK01712.1"/>
    <property type="match status" value="1"/>
</dbReference>
<keyword evidence="3 5" id="KW-0810">Translation regulation</keyword>
<dbReference type="NCBIfam" id="TIGR00202">
    <property type="entry name" value="csrA"/>
    <property type="match status" value="1"/>
</dbReference>
<comment type="subunit">
    <text evidence="5">Homodimer; the beta-strands of each monomer intercalate to form a hydrophobic core, while the alpha-helices form wings that extend away from the core.</text>
</comment>
<dbReference type="GO" id="GO:0006402">
    <property type="term" value="P:mRNA catabolic process"/>
    <property type="evidence" value="ECO:0007669"/>
    <property type="project" value="InterPro"/>
</dbReference>
<evidence type="ECO:0000256" key="3">
    <source>
        <dbReference type="ARBA" id="ARBA00022845"/>
    </source>
</evidence>
<gene>
    <name evidence="5 6" type="primary">csrA</name>
    <name evidence="6" type="ORF">ENS06_11790</name>
</gene>
<evidence type="ECO:0000256" key="5">
    <source>
        <dbReference type="HAMAP-Rule" id="MF_00167"/>
    </source>
</evidence>
<keyword evidence="5" id="KW-1005">Bacterial flagellum biogenesis</keyword>
<comment type="similarity">
    <text evidence="5">Belongs to the CsrA/RsmA family.</text>
</comment>
<protein>
    <recommendedName>
        <fullName evidence="5">Translational regulator CsrA</fullName>
    </recommendedName>
</protein>
<dbReference type="HAMAP" id="MF_00167">
    <property type="entry name" value="CsrA"/>
    <property type="match status" value="1"/>
</dbReference>
<dbReference type="FunFam" id="2.60.40.4380:FF:000002">
    <property type="entry name" value="Translational regulator CsrA"/>
    <property type="match status" value="1"/>
</dbReference>
<dbReference type="SUPFAM" id="SSF117130">
    <property type="entry name" value="CsrA-like"/>
    <property type="match status" value="1"/>
</dbReference>
<dbReference type="InterPro" id="IPR036107">
    <property type="entry name" value="CsrA_sf"/>
</dbReference>
<dbReference type="PANTHER" id="PTHR34984">
    <property type="entry name" value="CARBON STORAGE REGULATOR"/>
    <property type="match status" value="1"/>
</dbReference>
<reference evidence="6" key="1">
    <citation type="journal article" date="2020" name="mSystems">
        <title>Genome- and Community-Level Interaction Insights into Carbon Utilization and Element Cycling Functions of Hydrothermarchaeota in Hydrothermal Sediment.</title>
        <authorList>
            <person name="Zhou Z."/>
            <person name="Liu Y."/>
            <person name="Xu W."/>
            <person name="Pan J."/>
            <person name="Luo Z.H."/>
            <person name="Li M."/>
        </authorList>
    </citation>
    <scope>NUCLEOTIDE SEQUENCE [LARGE SCALE GENOMIC DNA]</scope>
    <source>
        <strain evidence="6">SpSt-456</strain>
    </source>
</reference>
<comment type="function">
    <text evidence="5">A translational regulator that binds mRNA to regulate translation initiation and/or mRNA stability. Usually binds in the 5'-UTR at or near the Shine-Dalgarno sequence preventing ribosome-binding, thus repressing translation. Its main target seems to be the major flagellin gene, while its function is anatagonized by FliW.</text>
</comment>
<evidence type="ECO:0000313" key="6">
    <source>
        <dbReference type="EMBL" id="HFK97985.1"/>
    </source>
</evidence>
<dbReference type="GO" id="GO:0048027">
    <property type="term" value="F:mRNA 5'-UTR binding"/>
    <property type="evidence" value="ECO:0007669"/>
    <property type="project" value="UniProtKB-UniRule"/>
</dbReference>
<dbReference type="InterPro" id="IPR003751">
    <property type="entry name" value="CsrA"/>
</dbReference>
<keyword evidence="4 5" id="KW-0694">RNA-binding</keyword>
<evidence type="ECO:0000256" key="4">
    <source>
        <dbReference type="ARBA" id="ARBA00022884"/>
    </source>
</evidence>
<sequence length="78" mass="8679">MLILTRKVGEAIRIGDDIEVVITAVDQNKVKVGIRSPRHVPVFREELYRKIQEENRKAAAVGTDDLDDILGSLPAKTP</sequence>
<dbReference type="GO" id="GO:0044781">
    <property type="term" value="P:bacterial-type flagellum organization"/>
    <property type="evidence" value="ECO:0007669"/>
    <property type="project" value="UniProtKB-KW"/>
</dbReference>
<organism evidence="6">
    <name type="scientific">Desulfacinum infernum</name>
    <dbReference type="NCBI Taxonomy" id="35837"/>
    <lineage>
        <taxon>Bacteria</taxon>
        <taxon>Pseudomonadati</taxon>
        <taxon>Thermodesulfobacteriota</taxon>
        <taxon>Syntrophobacteria</taxon>
        <taxon>Syntrophobacterales</taxon>
        <taxon>Syntrophobacteraceae</taxon>
        <taxon>Desulfacinum</taxon>
    </lineage>
</organism>
<keyword evidence="1 5" id="KW-0963">Cytoplasm</keyword>